<dbReference type="InterPro" id="IPR013785">
    <property type="entry name" value="Aldolase_TIM"/>
</dbReference>
<dbReference type="SFLD" id="SFLDG01067">
    <property type="entry name" value="SPASM/twitch_domain_containing"/>
    <property type="match status" value="1"/>
</dbReference>
<dbReference type="SUPFAM" id="SSF102114">
    <property type="entry name" value="Radical SAM enzymes"/>
    <property type="match status" value="1"/>
</dbReference>
<dbReference type="Pfam" id="PF04055">
    <property type="entry name" value="Radical_SAM"/>
    <property type="match status" value="1"/>
</dbReference>
<feature type="region of interest" description="Disordered" evidence="5">
    <location>
        <begin position="285"/>
        <end position="304"/>
    </location>
</feature>
<feature type="domain" description="Radical SAM core" evidence="6">
    <location>
        <begin position="9"/>
        <end position="158"/>
    </location>
</feature>
<organism evidence="8 9">
    <name type="scientific">Actinoallomurus liliacearum</name>
    <dbReference type="NCBI Taxonomy" id="1080073"/>
    <lineage>
        <taxon>Bacteria</taxon>
        <taxon>Bacillati</taxon>
        <taxon>Actinomycetota</taxon>
        <taxon>Actinomycetes</taxon>
        <taxon>Streptosporangiales</taxon>
        <taxon>Thermomonosporaceae</taxon>
        <taxon>Actinoallomurus</taxon>
    </lineage>
</organism>
<keyword evidence="1" id="KW-0949">S-adenosyl-L-methionine</keyword>
<dbReference type="PANTHER" id="PTHR11228:SF7">
    <property type="entry name" value="PQQA PEPTIDE CYCLASE"/>
    <property type="match status" value="1"/>
</dbReference>
<keyword evidence="2" id="KW-0479">Metal-binding</keyword>
<feature type="compositionally biased region" description="Pro residues" evidence="5">
    <location>
        <begin position="293"/>
        <end position="304"/>
    </location>
</feature>
<evidence type="ECO:0000313" key="8">
    <source>
        <dbReference type="EMBL" id="GAA4605088.1"/>
    </source>
</evidence>
<evidence type="ECO:0000256" key="4">
    <source>
        <dbReference type="ARBA" id="ARBA00023014"/>
    </source>
</evidence>
<evidence type="ECO:0000259" key="7">
    <source>
        <dbReference type="Pfam" id="PF13186"/>
    </source>
</evidence>
<sequence>MQMHFMWLEITGKCQLECVQCYAGSGPTGTHGTMTAPDWHRVIDEAAGLGVEEIQFIGGEPTLHPGLPDLIDHGLARGLRVEVFSNLVHIKPLLWDKLTQPGVSLATSWYSDDAVEHAAITRRPGHVRTRANIIEAVRRSIPLRVGIIGVHHGQRTDQAAAMLADLGVTDIEHDRLRQIGRGVRDRPQGVDQLCGACTSGSLAVAPDGTVWPCVMARWLPVGNVRDSTLRDIVTGPSMVSVTEYLDAHFAPTEAPCVPKMCNPQCGPSCSPACRPKGDCRPAGGCVPSYDSPPTRPPRPCRPNR</sequence>
<dbReference type="SFLD" id="SFLDF00365">
    <property type="entry name" value="thuricin_CD_(TrnCD-like)"/>
    <property type="match status" value="1"/>
</dbReference>
<dbReference type="Proteomes" id="UP001500212">
    <property type="component" value="Unassembled WGS sequence"/>
</dbReference>
<feature type="domain" description="4Fe4S-binding SPASM" evidence="7">
    <location>
        <begin position="197"/>
        <end position="245"/>
    </location>
</feature>
<dbReference type="CDD" id="cd01335">
    <property type="entry name" value="Radical_SAM"/>
    <property type="match status" value="1"/>
</dbReference>
<dbReference type="EMBL" id="BAABHJ010000005">
    <property type="protein sequence ID" value="GAA4605088.1"/>
    <property type="molecule type" value="Genomic_DNA"/>
</dbReference>
<dbReference type="SFLD" id="SFLDS00029">
    <property type="entry name" value="Radical_SAM"/>
    <property type="match status" value="1"/>
</dbReference>
<dbReference type="InterPro" id="IPR050377">
    <property type="entry name" value="Radical_SAM_PqqE_MftC-like"/>
</dbReference>
<dbReference type="InterPro" id="IPR058240">
    <property type="entry name" value="rSAM_sf"/>
</dbReference>
<keyword evidence="4" id="KW-0411">Iron-sulfur</keyword>
<dbReference type="SFLD" id="SFLDG01386">
    <property type="entry name" value="main_SPASM_domain-containing"/>
    <property type="match status" value="1"/>
</dbReference>
<comment type="caution">
    <text evidence="8">The sequence shown here is derived from an EMBL/GenBank/DDBJ whole genome shotgun (WGS) entry which is preliminary data.</text>
</comment>
<dbReference type="Pfam" id="PF13186">
    <property type="entry name" value="SPASM"/>
    <property type="match status" value="1"/>
</dbReference>
<evidence type="ECO:0000256" key="3">
    <source>
        <dbReference type="ARBA" id="ARBA00023004"/>
    </source>
</evidence>
<proteinExistence type="predicted"/>
<reference evidence="9" key="1">
    <citation type="journal article" date="2019" name="Int. J. Syst. Evol. Microbiol.">
        <title>The Global Catalogue of Microorganisms (GCM) 10K type strain sequencing project: providing services to taxonomists for standard genome sequencing and annotation.</title>
        <authorList>
            <consortium name="The Broad Institute Genomics Platform"/>
            <consortium name="The Broad Institute Genome Sequencing Center for Infectious Disease"/>
            <person name="Wu L."/>
            <person name="Ma J."/>
        </authorList>
    </citation>
    <scope>NUCLEOTIDE SEQUENCE [LARGE SCALE GENOMIC DNA]</scope>
    <source>
        <strain evidence="9">JCM 17938</strain>
    </source>
</reference>
<keyword evidence="3" id="KW-0408">Iron</keyword>
<dbReference type="SFLD" id="SFLDG01216">
    <property type="entry name" value="thioether_bond_formation_requi"/>
    <property type="match status" value="1"/>
</dbReference>
<gene>
    <name evidence="8" type="ORF">GCM10023195_17580</name>
</gene>
<dbReference type="PANTHER" id="PTHR11228">
    <property type="entry name" value="RADICAL SAM DOMAIN PROTEIN"/>
    <property type="match status" value="1"/>
</dbReference>
<accession>A0ABP8TD64</accession>
<dbReference type="InterPro" id="IPR023885">
    <property type="entry name" value="4Fe4S-binding_SPASM_dom"/>
</dbReference>
<dbReference type="Gene3D" id="3.20.20.70">
    <property type="entry name" value="Aldolase class I"/>
    <property type="match status" value="1"/>
</dbReference>
<dbReference type="CDD" id="cd21109">
    <property type="entry name" value="SPASM"/>
    <property type="match status" value="1"/>
</dbReference>
<evidence type="ECO:0000313" key="9">
    <source>
        <dbReference type="Proteomes" id="UP001500212"/>
    </source>
</evidence>
<keyword evidence="9" id="KW-1185">Reference proteome</keyword>
<protein>
    <recommendedName>
        <fullName evidence="10">Radical SAM protein</fullName>
    </recommendedName>
</protein>
<evidence type="ECO:0000256" key="1">
    <source>
        <dbReference type="ARBA" id="ARBA00022691"/>
    </source>
</evidence>
<name>A0ABP8TD64_9ACTN</name>
<evidence type="ECO:0000256" key="5">
    <source>
        <dbReference type="SAM" id="MobiDB-lite"/>
    </source>
</evidence>
<evidence type="ECO:0000259" key="6">
    <source>
        <dbReference type="Pfam" id="PF04055"/>
    </source>
</evidence>
<evidence type="ECO:0008006" key="10">
    <source>
        <dbReference type="Google" id="ProtNLM"/>
    </source>
</evidence>
<dbReference type="InterPro" id="IPR007197">
    <property type="entry name" value="rSAM"/>
</dbReference>
<evidence type="ECO:0000256" key="2">
    <source>
        <dbReference type="ARBA" id="ARBA00022723"/>
    </source>
</evidence>